<evidence type="ECO:0000313" key="3">
    <source>
        <dbReference type="Proteomes" id="UP000255165"/>
    </source>
</evidence>
<dbReference type="CDD" id="cd00077">
    <property type="entry name" value="HDc"/>
    <property type="match status" value="1"/>
</dbReference>
<proteinExistence type="predicted"/>
<dbReference type="PANTHER" id="PTHR35569">
    <property type="entry name" value="CYANAMIDE HYDRATASE DDI2-RELATED"/>
    <property type="match status" value="1"/>
</dbReference>
<name>A0A370N9J2_9BURK</name>
<feature type="domain" description="HD" evidence="1">
    <location>
        <begin position="35"/>
        <end position="121"/>
    </location>
</feature>
<keyword evidence="2" id="KW-0378">Hydrolase</keyword>
<dbReference type="SUPFAM" id="SSF109604">
    <property type="entry name" value="HD-domain/PDEase-like"/>
    <property type="match status" value="1"/>
</dbReference>
<evidence type="ECO:0000313" key="2">
    <source>
        <dbReference type="EMBL" id="RDK02263.1"/>
    </source>
</evidence>
<organism evidence="2 3">
    <name type="scientific">Cupriavidus lacunae</name>
    <dbReference type="NCBI Taxonomy" id="2666307"/>
    <lineage>
        <taxon>Bacteria</taxon>
        <taxon>Pseudomonadati</taxon>
        <taxon>Pseudomonadota</taxon>
        <taxon>Betaproteobacteria</taxon>
        <taxon>Burkholderiales</taxon>
        <taxon>Burkholderiaceae</taxon>
        <taxon>Cupriavidus</taxon>
    </lineage>
</organism>
<dbReference type="EMBL" id="QKWJ01000139">
    <property type="protein sequence ID" value="RDK02263.1"/>
    <property type="molecule type" value="Genomic_DNA"/>
</dbReference>
<dbReference type="InterPro" id="IPR006674">
    <property type="entry name" value="HD_domain"/>
</dbReference>
<dbReference type="AlphaFoldDB" id="A0A370N9J2"/>
<protein>
    <submittedName>
        <fullName evidence="2">Phosphohydrolase</fullName>
    </submittedName>
</protein>
<reference evidence="3" key="1">
    <citation type="submission" date="2018-06" db="EMBL/GenBank/DDBJ databases">
        <authorList>
            <person name="Feng T."/>
            <person name="Jeon C.O."/>
        </authorList>
    </citation>
    <scope>NUCLEOTIDE SEQUENCE [LARGE SCALE GENOMIC DNA]</scope>
    <source>
        <strain evidence="3">S23</strain>
    </source>
</reference>
<comment type="caution">
    <text evidence="2">The sequence shown here is derived from an EMBL/GenBank/DDBJ whole genome shotgun (WGS) entry which is preliminary data.</text>
</comment>
<dbReference type="GO" id="GO:0016787">
    <property type="term" value="F:hydrolase activity"/>
    <property type="evidence" value="ECO:0007669"/>
    <property type="project" value="UniProtKB-KW"/>
</dbReference>
<dbReference type="InterPro" id="IPR003607">
    <property type="entry name" value="HD/PDEase_dom"/>
</dbReference>
<sequence length="214" mass="23665">MTVSNRGSTLIIAPDSALARKTAALAKQAHTPAILNHVHRTYWFAEFLAKKRQMKFDRELVYVASLLHDLGLSHDHAADKRFEVDGADAASRFLHAHDYPSAKTNLVWDAIALHSSADIADRREPEVALVHFGAHVDVMGLRMDEISPQLIDETLALYPRVGFKKAFTEALAEVARKKPHTAIGTGLADIGRRLVPDLEVPNVCDLLLFAPFES</sequence>
<dbReference type="PANTHER" id="PTHR35569:SF1">
    <property type="entry name" value="CYANAMIDE HYDRATASE DDI2-RELATED"/>
    <property type="match status" value="1"/>
</dbReference>
<gene>
    <name evidence="2" type="ORF">DN412_40675</name>
</gene>
<accession>A0A370N9J2</accession>
<dbReference type="Pfam" id="PF01966">
    <property type="entry name" value="HD"/>
    <property type="match status" value="1"/>
</dbReference>
<keyword evidence="3" id="KW-1185">Reference proteome</keyword>
<dbReference type="Proteomes" id="UP000255165">
    <property type="component" value="Unassembled WGS sequence"/>
</dbReference>
<dbReference type="Gene3D" id="1.10.3210.10">
    <property type="entry name" value="Hypothetical protein af1432"/>
    <property type="match status" value="1"/>
</dbReference>
<evidence type="ECO:0000259" key="1">
    <source>
        <dbReference type="Pfam" id="PF01966"/>
    </source>
</evidence>